<dbReference type="InterPro" id="IPR000315">
    <property type="entry name" value="Znf_B-box"/>
</dbReference>
<dbReference type="Proteomes" id="UP000694844">
    <property type="component" value="Chromosome 9"/>
</dbReference>
<dbReference type="RefSeq" id="XP_022309880.1">
    <property type="nucleotide sequence ID" value="XM_022454172.1"/>
</dbReference>
<dbReference type="InterPro" id="IPR011042">
    <property type="entry name" value="6-blade_b-propeller_TolB-like"/>
</dbReference>
<dbReference type="KEGG" id="cvn:111115440"/>
<proteinExistence type="predicted"/>
<dbReference type="SMART" id="SM00336">
    <property type="entry name" value="BBOX"/>
    <property type="match status" value="2"/>
</dbReference>
<name>A0A8B8C2S3_CRAVI</name>
<sequence length="555" mass="63563">MASAMDPRCQDVIRCTLCESAVAPMYCEVCHIDLCKDCVEKHLADKSKLHNVVSLKQYLSTSRNPRCSEHPDTQCELYCENCECPICVHCVSSKKHKHHDCINFKKFFKKKQEVVRRDLRELEQRIYPDFQEAVSCIPIQKTDQRKHSKKLIRAVKMHGKALHTEIDIIVKRMETEINDIEAQHQTALDKRENAINHTIRQITQTIQDLKNLLETRDVSLVSGYKSRIRKFRKLPPNLKVFPTNFNPVKINNEQLLKQFGSLSSTPEVTEEGRQGMRWDESSSQARPLLDVPRLITNVKTTEFDFGLYDVSCLSDEKIWTSGFSSCMMLYNLNGELLRSVETKSGNLPRKIAVTRSKDLIYSDDEDGSINLVSGTHEQIKTLIRLRGWRPLGVCSTFSGDILVIMDSDDKKQSKVVRYSGTTETQIIQWGDQGKPLFRFGFAKDLSENRNSDICVADYGARAVTVVTAAGRFRFRYFGPSFTSRESFEPTYITTDSQANILISDTKDIQIVNQDGHFLCYIDNCGLLQPRSLCVDSRDNLFVADTSEVKKIQYYK</sequence>
<dbReference type="PROSITE" id="PS50119">
    <property type="entry name" value="ZF_BBOX"/>
    <property type="match status" value="2"/>
</dbReference>
<protein>
    <submittedName>
        <fullName evidence="4">Uncharacterized protein LOC111115440</fullName>
    </submittedName>
</protein>
<reference evidence="4" key="1">
    <citation type="submission" date="2025-08" db="UniProtKB">
        <authorList>
            <consortium name="RefSeq"/>
        </authorList>
    </citation>
    <scope>IDENTIFICATION</scope>
    <source>
        <tissue evidence="4">Whole sample</tissue>
    </source>
</reference>
<dbReference type="PANTHER" id="PTHR25462:SF296">
    <property type="entry name" value="MEIOTIC P26, ISOFORM F"/>
    <property type="match status" value="1"/>
</dbReference>
<organism evidence="3 4">
    <name type="scientific">Crassostrea virginica</name>
    <name type="common">Eastern oyster</name>
    <dbReference type="NCBI Taxonomy" id="6565"/>
    <lineage>
        <taxon>Eukaryota</taxon>
        <taxon>Metazoa</taxon>
        <taxon>Spiralia</taxon>
        <taxon>Lophotrochozoa</taxon>
        <taxon>Mollusca</taxon>
        <taxon>Bivalvia</taxon>
        <taxon>Autobranchia</taxon>
        <taxon>Pteriomorphia</taxon>
        <taxon>Ostreida</taxon>
        <taxon>Ostreoidea</taxon>
        <taxon>Ostreidae</taxon>
        <taxon>Crassostrea</taxon>
    </lineage>
</organism>
<keyword evidence="1" id="KW-0863">Zinc-finger</keyword>
<dbReference type="GeneID" id="111115440"/>
<dbReference type="PANTHER" id="PTHR25462">
    <property type="entry name" value="BONUS, ISOFORM C-RELATED"/>
    <property type="match status" value="1"/>
</dbReference>
<dbReference type="InterPro" id="IPR047153">
    <property type="entry name" value="TRIM45/56/19-like"/>
</dbReference>
<evidence type="ECO:0000256" key="1">
    <source>
        <dbReference type="PROSITE-ProRule" id="PRU00024"/>
    </source>
</evidence>
<feature type="domain" description="B box-type" evidence="2">
    <location>
        <begin position="10"/>
        <end position="55"/>
    </location>
</feature>
<evidence type="ECO:0000259" key="2">
    <source>
        <dbReference type="PROSITE" id="PS50119"/>
    </source>
</evidence>
<dbReference type="Gene3D" id="2.120.10.30">
    <property type="entry name" value="TolB, C-terminal domain"/>
    <property type="match status" value="1"/>
</dbReference>
<keyword evidence="3" id="KW-1185">Reference proteome</keyword>
<evidence type="ECO:0000313" key="3">
    <source>
        <dbReference type="Proteomes" id="UP000694844"/>
    </source>
</evidence>
<dbReference type="AlphaFoldDB" id="A0A8B8C2S3"/>
<dbReference type="OrthoDB" id="264520at2759"/>
<dbReference type="Gene3D" id="3.30.160.60">
    <property type="entry name" value="Classic Zinc Finger"/>
    <property type="match status" value="1"/>
</dbReference>
<accession>A0A8B8C2S3</accession>
<keyword evidence="1" id="KW-0862">Zinc</keyword>
<dbReference type="SUPFAM" id="SSF101898">
    <property type="entry name" value="NHL repeat"/>
    <property type="match status" value="1"/>
</dbReference>
<dbReference type="GO" id="GO:0008270">
    <property type="term" value="F:zinc ion binding"/>
    <property type="evidence" value="ECO:0007669"/>
    <property type="project" value="UniProtKB-KW"/>
</dbReference>
<gene>
    <name evidence="4" type="primary">LOC111115440</name>
</gene>
<evidence type="ECO:0000313" key="4">
    <source>
        <dbReference type="RefSeq" id="XP_022309880.1"/>
    </source>
</evidence>
<feature type="domain" description="B box-type" evidence="2">
    <location>
        <begin position="62"/>
        <end position="104"/>
    </location>
</feature>
<keyword evidence="1" id="KW-0479">Metal-binding</keyword>
<dbReference type="SUPFAM" id="SSF57845">
    <property type="entry name" value="B-box zinc-binding domain"/>
    <property type="match status" value="1"/>
</dbReference>
<dbReference type="CDD" id="cd19756">
    <property type="entry name" value="Bbox2"/>
    <property type="match status" value="1"/>
</dbReference>
<dbReference type="Pfam" id="PF00643">
    <property type="entry name" value="zf-B_box"/>
    <property type="match status" value="1"/>
</dbReference>